<dbReference type="InterPro" id="IPR036388">
    <property type="entry name" value="WH-like_DNA-bd_sf"/>
</dbReference>
<keyword evidence="3" id="KW-0238">DNA-binding</keyword>
<dbReference type="PRINTS" id="PR00039">
    <property type="entry name" value="HTHLYSR"/>
</dbReference>
<dbReference type="Gene3D" id="1.10.10.10">
    <property type="entry name" value="Winged helix-like DNA-binding domain superfamily/Winged helix DNA-binding domain"/>
    <property type="match status" value="1"/>
</dbReference>
<dbReference type="GO" id="GO:0003700">
    <property type="term" value="F:DNA-binding transcription factor activity"/>
    <property type="evidence" value="ECO:0007669"/>
    <property type="project" value="InterPro"/>
</dbReference>
<dbReference type="Gene3D" id="3.40.190.290">
    <property type="match status" value="1"/>
</dbReference>
<accession>A0A0R1UB14</accession>
<dbReference type="PANTHER" id="PTHR30419">
    <property type="entry name" value="HTH-TYPE TRANSCRIPTIONAL REGULATOR YBHD"/>
    <property type="match status" value="1"/>
</dbReference>
<feature type="domain" description="HTH lysR-type" evidence="5">
    <location>
        <begin position="1"/>
        <end position="58"/>
    </location>
</feature>
<evidence type="ECO:0000256" key="4">
    <source>
        <dbReference type="ARBA" id="ARBA00023163"/>
    </source>
</evidence>
<comment type="caution">
    <text evidence="6">The sequence shown here is derived from an EMBL/GenBank/DDBJ whole genome shotgun (WGS) entry which is preliminary data.</text>
</comment>
<name>A0A0R1UB14_9LACO</name>
<dbReference type="SUPFAM" id="SSF53850">
    <property type="entry name" value="Periplasmic binding protein-like II"/>
    <property type="match status" value="1"/>
</dbReference>
<comment type="similarity">
    <text evidence="1">Belongs to the LysR transcriptional regulatory family.</text>
</comment>
<evidence type="ECO:0000313" key="6">
    <source>
        <dbReference type="EMBL" id="KRL90566.1"/>
    </source>
</evidence>
<dbReference type="Proteomes" id="UP000050816">
    <property type="component" value="Unassembled WGS sequence"/>
</dbReference>
<dbReference type="GO" id="GO:0003677">
    <property type="term" value="F:DNA binding"/>
    <property type="evidence" value="ECO:0007669"/>
    <property type="project" value="UniProtKB-KW"/>
</dbReference>
<dbReference type="CDD" id="cd05466">
    <property type="entry name" value="PBP2_LTTR_substrate"/>
    <property type="match status" value="1"/>
</dbReference>
<dbReference type="Pfam" id="PF00126">
    <property type="entry name" value="HTH_1"/>
    <property type="match status" value="1"/>
</dbReference>
<evidence type="ECO:0000256" key="2">
    <source>
        <dbReference type="ARBA" id="ARBA00023015"/>
    </source>
</evidence>
<keyword evidence="4" id="KW-0804">Transcription</keyword>
<sequence>MELRTLHYFLAICQAKNITKAAASLHLAQPSLSRQMKELEQELGVTLFHRGHREIVLTEAGYLLQARAQEMIALEEKTLSALQQSQVLAGTLNIGAGQSPAMEIIMQVIDQIAQVHPQVCFNLIDGNADQIEAQVNNGSLDFGVIMGERPLSNFASLTLPVQNEFVAVFSDQLPLAEKTVVTPADLIAYPIITSNQTLVSDKFRAWWGPALPHLHQLMGANLAYNASLLAKQGHAVQLTYRHLLNLADQHLIARPLSPTVTDTSTVIWQANGRLTNLGRHFLQYLQTVVAAQGPDQARVNAKEN</sequence>
<dbReference type="InterPro" id="IPR005119">
    <property type="entry name" value="LysR_subst-bd"/>
</dbReference>
<dbReference type="EMBL" id="AZFK01000029">
    <property type="protein sequence ID" value="KRL90566.1"/>
    <property type="molecule type" value="Genomic_DNA"/>
</dbReference>
<dbReference type="InterPro" id="IPR050950">
    <property type="entry name" value="HTH-type_LysR_regulators"/>
</dbReference>
<dbReference type="GO" id="GO:0005829">
    <property type="term" value="C:cytosol"/>
    <property type="evidence" value="ECO:0007669"/>
    <property type="project" value="TreeGrafter"/>
</dbReference>
<evidence type="ECO:0000259" key="5">
    <source>
        <dbReference type="PROSITE" id="PS50931"/>
    </source>
</evidence>
<proteinExistence type="inferred from homology"/>
<evidence type="ECO:0000256" key="3">
    <source>
        <dbReference type="ARBA" id="ARBA00023125"/>
    </source>
</evidence>
<keyword evidence="2" id="KW-0805">Transcription regulation</keyword>
<dbReference type="AlphaFoldDB" id="A0A0R1UB14"/>
<reference evidence="6 7" key="1">
    <citation type="journal article" date="2015" name="Genome Announc.">
        <title>Expanding the biotechnology potential of lactobacilli through comparative genomics of 213 strains and associated genera.</title>
        <authorList>
            <person name="Sun Z."/>
            <person name="Harris H.M."/>
            <person name="McCann A."/>
            <person name="Guo C."/>
            <person name="Argimon S."/>
            <person name="Zhang W."/>
            <person name="Yang X."/>
            <person name="Jeffery I.B."/>
            <person name="Cooney J.C."/>
            <person name="Kagawa T.F."/>
            <person name="Liu W."/>
            <person name="Song Y."/>
            <person name="Salvetti E."/>
            <person name="Wrobel A."/>
            <person name="Rasinkangas P."/>
            <person name="Parkhill J."/>
            <person name="Rea M.C."/>
            <person name="O'Sullivan O."/>
            <person name="Ritari J."/>
            <person name="Douillard F.P."/>
            <person name="Paul Ross R."/>
            <person name="Yang R."/>
            <person name="Briner A.E."/>
            <person name="Felis G.E."/>
            <person name="de Vos W.M."/>
            <person name="Barrangou R."/>
            <person name="Klaenhammer T.R."/>
            <person name="Caufield P.W."/>
            <person name="Cui Y."/>
            <person name="Zhang H."/>
            <person name="O'Toole P.W."/>
        </authorList>
    </citation>
    <scope>NUCLEOTIDE SEQUENCE [LARGE SCALE GENOMIC DNA]</scope>
    <source>
        <strain evidence="6 7">DSM 15946</strain>
    </source>
</reference>
<organism evidence="6 7">
    <name type="scientific">Limosilactobacillus ingluviei DSM 15946</name>
    <dbReference type="NCBI Taxonomy" id="1423760"/>
    <lineage>
        <taxon>Bacteria</taxon>
        <taxon>Bacillati</taxon>
        <taxon>Bacillota</taxon>
        <taxon>Bacilli</taxon>
        <taxon>Lactobacillales</taxon>
        <taxon>Lactobacillaceae</taxon>
        <taxon>Limosilactobacillus</taxon>
    </lineage>
</organism>
<dbReference type="FunFam" id="1.10.10.10:FF:000001">
    <property type="entry name" value="LysR family transcriptional regulator"/>
    <property type="match status" value="1"/>
</dbReference>
<protein>
    <submittedName>
        <fullName evidence="6">LysR family transcriptional regulator</fullName>
    </submittedName>
</protein>
<dbReference type="InterPro" id="IPR000847">
    <property type="entry name" value="LysR_HTH_N"/>
</dbReference>
<dbReference type="PATRIC" id="fig|1423760.3.peg.1440"/>
<dbReference type="PANTHER" id="PTHR30419:SF8">
    <property type="entry name" value="NITROGEN ASSIMILATION TRANSCRIPTIONAL ACTIVATOR-RELATED"/>
    <property type="match status" value="1"/>
</dbReference>
<gene>
    <name evidence="6" type="ORF">FC43_GL001372</name>
</gene>
<dbReference type="Pfam" id="PF03466">
    <property type="entry name" value="LysR_substrate"/>
    <property type="match status" value="1"/>
</dbReference>
<dbReference type="SUPFAM" id="SSF46785">
    <property type="entry name" value="Winged helix' DNA-binding domain"/>
    <property type="match status" value="1"/>
</dbReference>
<dbReference type="InterPro" id="IPR036390">
    <property type="entry name" value="WH_DNA-bd_sf"/>
</dbReference>
<evidence type="ECO:0000256" key="1">
    <source>
        <dbReference type="ARBA" id="ARBA00009437"/>
    </source>
</evidence>
<dbReference type="PROSITE" id="PS50931">
    <property type="entry name" value="HTH_LYSR"/>
    <property type="match status" value="1"/>
</dbReference>
<dbReference type="RefSeq" id="WP_082611456.1">
    <property type="nucleotide sequence ID" value="NZ_AZFK01000029.1"/>
</dbReference>
<evidence type="ECO:0000313" key="7">
    <source>
        <dbReference type="Proteomes" id="UP000050816"/>
    </source>
</evidence>